<gene>
    <name evidence="1" type="ORF">L9F63_002765</name>
</gene>
<organism evidence="1 2">
    <name type="scientific">Diploptera punctata</name>
    <name type="common">Pacific beetle cockroach</name>
    <dbReference type="NCBI Taxonomy" id="6984"/>
    <lineage>
        <taxon>Eukaryota</taxon>
        <taxon>Metazoa</taxon>
        <taxon>Ecdysozoa</taxon>
        <taxon>Arthropoda</taxon>
        <taxon>Hexapoda</taxon>
        <taxon>Insecta</taxon>
        <taxon>Pterygota</taxon>
        <taxon>Neoptera</taxon>
        <taxon>Polyneoptera</taxon>
        <taxon>Dictyoptera</taxon>
        <taxon>Blattodea</taxon>
        <taxon>Blaberoidea</taxon>
        <taxon>Blaberidae</taxon>
        <taxon>Diplopterinae</taxon>
        <taxon>Diploptera</taxon>
    </lineage>
</organism>
<proteinExistence type="predicted"/>
<reference evidence="1" key="1">
    <citation type="journal article" date="2023" name="IScience">
        <title>Live-bearing cockroach genome reveals convergent evolutionary mechanisms linked to viviparity in insects and beyond.</title>
        <authorList>
            <person name="Fouks B."/>
            <person name="Harrison M.C."/>
            <person name="Mikhailova A.A."/>
            <person name="Marchal E."/>
            <person name="English S."/>
            <person name="Carruthers M."/>
            <person name="Jennings E.C."/>
            <person name="Chiamaka E.L."/>
            <person name="Frigard R.A."/>
            <person name="Pippel M."/>
            <person name="Attardo G.M."/>
            <person name="Benoit J.B."/>
            <person name="Bornberg-Bauer E."/>
            <person name="Tobe S.S."/>
        </authorList>
    </citation>
    <scope>NUCLEOTIDE SEQUENCE</scope>
    <source>
        <strain evidence="1">Stay&amp;Tobe</strain>
    </source>
</reference>
<dbReference type="EMBL" id="JASPKZ010007270">
    <property type="protein sequence ID" value="KAJ9585457.1"/>
    <property type="molecule type" value="Genomic_DNA"/>
</dbReference>
<feature type="non-terminal residue" evidence="1">
    <location>
        <position position="1"/>
    </location>
</feature>
<evidence type="ECO:0000313" key="1">
    <source>
        <dbReference type="EMBL" id="KAJ9585457.1"/>
    </source>
</evidence>
<reference evidence="1" key="2">
    <citation type="submission" date="2023-05" db="EMBL/GenBank/DDBJ databases">
        <authorList>
            <person name="Fouks B."/>
        </authorList>
    </citation>
    <scope>NUCLEOTIDE SEQUENCE</scope>
    <source>
        <strain evidence="1">Stay&amp;Tobe</strain>
        <tissue evidence="1">Testes</tissue>
    </source>
</reference>
<evidence type="ECO:0000313" key="2">
    <source>
        <dbReference type="Proteomes" id="UP001233999"/>
    </source>
</evidence>
<feature type="non-terminal residue" evidence="1">
    <location>
        <position position="103"/>
    </location>
</feature>
<dbReference type="AlphaFoldDB" id="A0AAD7ZRW7"/>
<dbReference type="Proteomes" id="UP001233999">
    <property type="component" value="Unassembled WGS sequence"/>
</dbReference>
<accession>A0AAD7ZRW7</accession>
<protein>
    <submittedName>
        <fullName evidence="1">Uncharacterized protein</fullName>
    </submittedName>
</protein>
<comment type="caution">
    <text evidence="1">The sequence shown here is derived from an EMBL/GenBank/DDBJ whole genome shotgun (WGS) entry which is preliminary data.</text>
</comment>
<name>A0AAD7ZRW7_DIPPU</name>
<sequence>SVCCFCYTRTRVALIMPNQIDPFWEGYITALSDANYSYSAIIEVIAGYCYNEKLTIPYKEEWELLDMAVLHDPFLRHVRSDHLKSQYLSSLRYEPHNKPQVAK</sequence>
<keyword evidence="2" id="KW-1185">Reference proteome</keyword>